<evidence type="ECO:0000256" key="4">
    <source>
        <dbReference type="ARBA" id="ARBA00022989"/>
    </source>
</evidence>
<protein>
    <submittedName>
        <fullName evidence="7">LysE family translocator</fullName>
    </submittedName>
</protein>
<sequence length="159" mass="17915">MDYLLFISTFAAASYLPGINMMMALSLSLKFGYKKTLFMMLGGTLGLGFVSLVCSLGASAIIINHPNIFKIIKILGGIYIIYLSFEIFLNASELREHENLSFNSNLKLLHLRFFLQGFVICNTNPKAWIFIATLLPPFLDKQNPINSKNVFIDFYNNAN</sequence>
<evidence type="ECO:0000256" key="2">
    <source>
        <dbReference type="ARBA" id="ARBA00022475"/>
    </source>
</evidence>
<gene>
    <name evidence="7" type="ORF">O6B32_07335</name>
</gene>
<feature type="transmembrane region" description="Helical" evidence="6">
    <location>
        <begin position="6"/>
        <end position="25"/>
    </location>
</feature>
<name>A0A9Q4KIL0_9BACT</name>
<dbReference type="PANTHER" id="PTHR30086:SF5">
    <property type="entry name" value="HOMOGENTISATE EXPORT PROTEIN"/>
    <property type="match status" value="1"/>
</dbReference>
<dbReference type="RefSeq" id="WP_269484970.1">
    <property type="nucleotide sequence ID" value="NZ_JAPXGO010000006.1"/>
</dbReference>
<evidence type="ECO:0000256" key="5">
    <source>
        <dbReference type="ARBA" id="ARBA00023136"/>
    </source>
</evidence>
<reference evidence="7" key="1">
    <citation type="submission" date="2022-12" db="EMBL/GenBank/DDBJ databases">
        <title>Species Delineation and Comparative Genomics within the Campylobacter ureolyticus Complex.</title>
        <authorList>
            <person name="Maki J."/>
            <person name="Howard M."/>
            <person name="Connelly S."/>
            <person name="Hardy D.J."/>
            <person name="Cameron A."/>
        </authorList>
    </citation>
    <scope>NUCLEOTIDE SEQUENCE</scope>
    <source>
        <strain evidence="7">URMC_787</strain>
    </source>
</reference>
<dbReference type="GO" id="GO:0042970">
    <property type="term" value="F:homoserine transmembrane transporter activity"/>
    <property type="evidence" value="ECO:0007669"/>
    <property type="project" value="TreeGrafter"/>
</dbReference>
<proteinExistence type="predicted"/>
<organism evidence="7 8">
    <name type="scientific">Campylobacter ureolyticus</name>
    <dbReference type="NCBI Taxonomy" id="827"/>
    <lineage>
        <taxon>Bacteria</taxon>
        <taxon>Pseudomonadati</taxon>
        <taxon>Campylobacterota</taxon>
        <taxon>Epsilonproteobacteria</taxon>
        <taxon>Campylobacterales</taxon>
        <taxon>Campylobacteraceae</taxon>
        <taxon>Campylobacter</taxon>
    </lineage>
</organism>
<evidence type="ECO:0000313" key="8">
    <source>
        <dbReference type="Proteomes" id="UP001075225"/>
    </source>
</evidence>
<evidence type="ECO:0000256" key="6">
    <source>
        <dbReference type="SAM" id="Phobius"/>
    </source>
</evidence>
<comment type="caution">
    <text evidence="7">The sequence shown here is derived from an EMBL/GenBank/DDBJ whole genome shotgun (WGS) entry which is preliminary data.</text>
</comment>
<comment type="subcellular location">
    <subcellularLocation>
        <location evidence="1">Cell membrane</location>
        <topology evidence="1">Multi-pass membrane protein</topology>
    </subcellularLocation>
</comment>
<evidence type="ECO:0000256" key="1">
    <source>
        <dbReference type="ARBA" id="ARBA00004651"/>
    </source>
</evidence>
<keyword evidence="5 6" id="KW-0472">Membrane</keyword>
<keyword evidence="3 6" id="KW-0812">Transmembrane</keyword>
<feature type="transmembrane region" description="Helical" evidence="6">
    <location>
        <begin position="68"/>
        <end position="89"/>
    </location>
</feature>
<evidence type="ECO:0000313" key="7">
    <source>
        <dbReference type="EMBL" id="MCZ6160293.1"/>
    </source>
</evidence>
<dbReference type="Pfam" id="PF01810">
    <property type="entry name" value="LysE"/>
    <property type="match status" value="1"/>
</dbReference>
<dbReference type="GO" id="GO:0005886">
    <property type="term" value="C:plasma membrane"/>
    <property type="evidence" value="ECO:0007669"/>
    <property type="project" value="UniProtKB-SubCell"/>
</dbReference>
<evidence type="ECO:0000256" key="3">
    <source>
        <dbReference type="ARBA" id="ARBA00022692"/>
    </source>
</evidence>
<dbReference type="PANTHER" id="PTHR30086">
    <property type="entry name" value="ARGININE EXPORTER PROTEIN ARGO"/>
    <property type="match status" value="1"/>
</dbReference>
<dbReference type="Proteomes" id="UP001075225">
    <property type="component" value="Unassembled WGS sequence"/>
</dbReference>
<keyword evidence="4 6" id="KW-1133">Transmembrane helix</keyword>
<keyword evidence="2" id="KW-1003">Cell membrane</keyword>
<feature type="transmembrane region" description="Helical" evidence="6">
    <location>
        <begin position="37"/>
        <end position="62"/>
    </location>
</feature>
<dbReference type="EMBL" id="JAPXGO010000006">
    <property type="protein sequence ID" value="MCZ6160293.1"/>
    <property type="molecule type" value="Genomic_DNA"/>
</dbReference>
<accession>A0A9Q4KIL0</accession>
<dbReference type="AlphaFoldDB" id="A0A9Q4KIL0"/>
<dbReference type="InterPro" id="IPR001123">
    <property type="entry name" value="LeuE-type"/>
</dbReference>